<dbReference type="EMBL" id="LJJD01000008">
    <property type="protein sequence ID" value="KQL58509.1"/>
    <property type="molecule type" value="Genomic_DNA"/>
</dbReference>
<feature type="coiled-coil region" evidence="1">
    <location>
        <begin position="550"/>
        <end position="577"/>
    </location>
</feature>
<accession>A0A9D5DTJ4</accession>
<protein>
    <recommendedName>
        <fullName evidence="3">YobI-like P-loop NTPase domain-containing protein</fullName>
    </recommendedName>
</protein>
<feature type="transmembrane region" description="Helical" evidence="2">
    <location>
        <begin position="185"/>
        <end position="205"/>
    </location>
</feature>
<keyword evidence="2" id="KW-0812">Transmembrane</keyword>
<organism evidence="4 5">
    <name type="scientific">Alkalicoccobacillus plakortidis</name>
    <dbReference type="NCBI Taxonomy" id="444060"/>
    <lineage>
        <taxon>Bacteria</taxon>
        <taxon>Bacillati</taxon>
        <taxon>Bacillota</taxon>
        <taxon>Bacilli</taxon>
        <taxon>Bacillales</taxon>
        <taxon>Bacillaceae</taxon>
        <taxon>Alkalicoccobacillus</taxon>
    </lineage>
</organism>
<dbReference type="InterPro" id="IPR048428">
    <property type="entry name" value="YobI-NTPase"/>
</dbReference>
<keyword evidence="5" id="KW-1185">Reference proteome</keyword>
<dbReference type="Pfam" id="PF20693">
    <property type="entry name" value="YobI-ATPase"/>
    <property type="match status" value="1"/>
</dbReference>
<evidence type="ECO:0000256" key="1">
    <source>
        <dbReference type="SAM" id="Coils"/>
    </source>
</evidence>
<dbReference type="InterPro" id="IPR027417">
    <property type="entry name" value="P-loop_NTPase"/>
</dbReference>
<keyword evidence="2" id="KW-0472">Membrane</keyword>
<dbReference type="SUPFAM" id="SSF52540">
    <property type="entry name" value="P-loop containing nucleoside triphosphate hydrolases"/>
    <property type="match status" value="1"/>
</dbReference>
<evidence type="ECO:0000259" key="3">
    <source>
        <dbReference type="Pfam" id="PF20693"/>
    </source>
</evidence>
<reference evidence="4 5" key="1">
    <citation type="submission" date="2015-09" db="EMBL/GenBank/DDBJ databases">
        <title>Genome sequencing project for genomic taxonomy and phylogenomics of Bacillus-like bacteria.</title>
        <authorList>
            <person name="Liu B."/>
            <person name="Wang J."/>
            <person name="Zhu Y."/>
            <person name="Liu G."/>
            <person name="Chen Q."/>
            <person name="Chen Z."/>
            <person name="Lan J."/>
            <person name="Che J."/>
            <person name="Ge C."/>
            <person name="Shi H."/>
            <person name="Pan Z."/>
            <person name="Liu X."/>
        </authorList>
    </citation>
    <scope>NUCLEOTIDE SEQUENCE [LARGE SCALE GENOMIC DNA]</scope>
    <source>
        <strain evidence="4 5">DSM 19153</strain>
    </source>
</reference>
<comment type="caution">
    <text evidence="4">The sequence shown here is derived from an EMBL/GenBank/DDBJ whole genome shotgun (WGS) entry which is preliminary data.</text>
</comment>
<proteinExistence type="predicted"/>
<evidence type="ECO:0000313" key="5">
    <source>
        <dbReference type="Proteomes" id="UP000051061"/>
    </source>
</evidence>
<keyword evidence="2" id="KW-1133">Transmembrane helix</keyword>
<feature type="domain" description="YobI-like P-loop NTPase" evidence="3">
    <location>
        <begin position="42"/>
        <end position="422"/>
    </location>
</feature>
<sequence length="1220" mass="142480">MKSKKWIVRSLEKVIGKLKDLPVTPLYDDLTPDDDVDKNGIYAGAIRSGLENKKVYNIAVTGPYGSGKSSILKTFEKNHDNTYHFLNISLATFSNNTSNNFQDEEHMEKHRALEKSILQQMIYRVSTKTIPFSRFRKITHVDNGTTIKQVFLFMLFIAGLIYFFLPNLFGSIFENSLLNQSEETISLIFALLLFAFISLYAFFFISKLYRSLRGNINFNKVTLANSSIEMEKRVDKDSIFDRFIDEILYFFQSTKYDVVFFEDLDRFDSLDIFERLRELNSLINNSELVNRRVVFIYAIKDDIFGEEEVDTIEQSRNRTKFFDLIIPIVPIIHSSNSAEKLSEKINSSSYKDDINPDLLQDISLYIDDMRILKNIYNEFDIYMKKLGGKIALDANKLFGLIIYKNLHPVDFSQLQYNQGLVYQMINQRGMIIQQRLSSLDKEINNIEKRIIAATDEELNSIEELQLIYLNGLNAKVSPSNVYHIKLEGEDFGRSNYSIKPPFFEKLRNSERVDYNIGNNHKRHKGISKKSAIATVFGTKENYFERESRIQDRTEGKVEDYKNQLSKLKRERADVNDLSLKELIAESGRDIFPEDLLNNDLLIYLVRHGYIDDTYNYYISRFHTGSLTKNDMDFILNVKNYKESGFSYSLNNIGSVISRLRLSEFKQREILNYDLLDFVLEKKEFQAHVSFILSQLTNEEGGTLEFITVFKERTNHKETFIKHICHKWSNMWVYIEESSNLPEKDIQAFLTDILTFADVSDIGELNKKDHLANYLSEFTNYHRVSENLPIEKEQAILRELQVKFKTTEHLRQKEDVFNFAVQEDLYQINKETLSDILQGKVNNLTYSEIKGANMEGVIAYVDQNINEYVRRVLLDAEIHQETEEMIIELLNEELLDRDLKEQIVHQQTVRIQDVTEVDQDLWEVLFAQDKLSISWHNVSHYYRAVESFNETMTGYLNDTHRADELSKENLSDVKTIDEVDRDIVSSAIIEIEGIKNSSYKKLASSVIHWDFYSTDKLSEERVQILIELKVLTLTVENYKDLKEKHPSLHVKLIEENITSFINFINDQDKYELDIHDFETLFNSQKTNAYKEELLYILSKSLVSDLKEEGSRELVMTLIKFIVKSRLEINSDLTEVLFSFRGQQSLKIMFLTSQIPYLEHQTITGLLQQLGEPYKSITENGRKPTLDDNEWNQALLSELVESDYISSYKIEKDKLRVYTKAA</sequence>
<dbReference type="Proteomes" id="UP000051061">
    <property type="component" value="Unassembled WGS sequence"/>
</dbReference>
<name>A0A9D5DTJ4_9BACI</name>
<keyword evidence="1" id="KW-0175">Coiled coil</keyword>
<dbReference type="AlphaFoldDB" id="A0A9D5DTJ4"/>
<gene>
    <name evidence="4" type="ORF">AN965_03345</name>
</gene>
<feature type="transmembrane region" description="Helical" evidence="2">
    <location>
        <begin position="146"/>
        <end position="165"/>
    </location>
</feature>
<evidence type="ECO:0000313" key="4">
    <source>
        <dbReference type="EMBL" id="KQL58509.1"/>
    </source>
</evidence>
<evidence type="ECO:0000256" key="2">
    <source>
        <dbReference type="SAM" id="Phobius"/>
    </source>
</evidence>